<evidence type="ECO:0000313" key="2">
    <source>
        <dbReference type="Proteomes" id="UP000822688"/>
    </source>
</evidence>
<keyword evidence="2" id="KW-1185">Reference proteome</keyword>
<dbReference type="EMBL" id="CM026422">
    <property type="protein sequence ID" value="KAG0588270.1"/>
    <property type="molecule type" value="Genomic_DNA"/>
</dbReference>
<dbReference type="AlphaFoldDB" id="A0A8T0IX15"/>
<sequence>MLMLFGLLHSRCLALDFYIPPPWLKWVPCLAKASAPQWRACSSLDGVWGYLFSKPLYQQGIQVESVVATVFPEVRCHHPSVDCEVKHAGRMMSRGGRGWPASDVKSSGD</sequence>
<accession>A0A8T0IX15</accession>
<proteinExistence type="predicted"/>
<reference evidence="1" key="1">
    <citation type="submission" date="2020-06" db="EMBL/GenBank/DDBJ databases">
        <title>WGS assembly of Ceratodon purpureus strain R40.</title>
        <authorList>
            <person name="Carey S.B."/>
            <person name="Jenkins J."/>
            <person name="Shu S."/>
            <person name="Lovell J.T."/>
            <person name="Sreedasyam A."/>
            <person name="Maumus F."/>
            <person name="Tiley G.P."/>
            <person name="Fernandez-Pozo N."/>
            <person name="Barry K."/>
            <person name="Chen C."/>
            <person name="Wang M."/>
            <person name="Lipzen A."/>
            <person name="Daum C."/>
            <person name="Saski C.A."/>
            <person name="Payton A.C."/>
            <person name="Mcbreen J.C."/>
            <person name="Conrad R.E."/>
            <person name="Kollar L.M."/>
            <person name="Olsson S."/>
            <person name="Huttunen S."/>
            <person name="Landis J.B."/>
            <person name="Wickett N.J."/>
            <person name="Johnson M.G."/>
            <person name="Rensing S.A."/>
            <person name="Grimwood J."/>
            <person name="Schmutz J."/>
            <person name="Mcdaniel S.F."/>
        </authorList>
    </citation>
    <scope>NUCLEOTIDE SEQUENCE</scope>
    <source>
        <strain evidence="1">R40</strain>
    </source>
</reference>
<gene>
    <name evidence="1" type="ORF">KC19_2G230400</name>
</gene>
<dbReference type="Proteomes" id="UP000822688">
    <property type="component" value="Chromosome 2"/>
</dbReference>
<protein>
    <submittedName>
        <fullName evidence="1">Uncharacterized protein</fullName>
    </submittedName>
</protein>
<organism evidence="1 2">
    <name type="scientific">Ceratodon purpureus</name>
    <name type="common">Fire moss</name>
    <name type="synonym">Dicranum purpureum</name>
    <dbReference type="NCBI Taxonomy" id="3225"/>
    <lineage>
        <taxon>Eukaryota</taxon>
        <taxon>Viridiplantae</taxon>
        <taxon>Streptophyta</taxon>
        <taxon>Embryophyta</taxon>
        <taxon>Bryophyta</taxon>
        <taxon>Bryophytina</taxon>
        <taxon>Bryopsida</taxon>
        <taxon>Dicranidae</taxon>
        <taxon>Pseudoditrichales</taxon>
        <taxon>Ditrichaceae</taxon>
        <taxon>Ceratodon</taxon>
    </lineage>
</organism>
<evidence type="ECO:0000313" key="1">
    <source>
        <dbReference type="EMBL" id="KAG0588270.1"/>
    </source>
</evidence>
<comment type="caution">
    <text evidence="1">The sequence shown here is derived from an EMBL/GenBank/DDBJ whole genome shotgun (WGS) entry which is preliminary data.</text>
</comment>
<name>A0A8T0IX15_CERPU</name>